<reference evidence="8 9" key="1">
    <citation type="submission" date="2019-04" db="EMBL/GenBank/DDBJ databases">
        <title>Friends and foes A comparative genomics study of 23 Aspergillus species from section Flavi.</title>
        <authorList>
            <consortium name="DOE Joint Genome Institute"/>
            <person name="Kjaerbolling I."/>
            <person name="Vesth T."/>
            <person name="Frisvad J.C."/>
            <person name="Nybo J.L."/>
            <person name="Theobald S."/>
            <person name="Kildgaard S."/>
            <person name="Isbrandt T."/>
            <person name="Kuo A."/>
            <person name="Sato A."/>
            <person name="Lyhne E.K."/>
            <person name="Kogle M.E."/>
            <person name="Wiebenga A."/>
            <person name="Kun R.S."/>
            <person name="Lubbers R.J."/>
            <person name="Makela M.R."/>
            <person name="Barry K."/>
            <person name="Chovatia M."/>
            <person name="Clum A."/>
            <person name="Daum C."/>
            <person name="Haridas S."/>
            <person name="He G."/>
            <person name="LaButti K."/>
            <person name="Lipzen A."/>
            <person name="Mondo S."/>
            <person name="Riley R."/>
            <person name="Salamov A."/>
            <person name="Simmons B.A."/>
            <person name="Magnuson J.K."/>
            <person name="Henrissat B."/>
            <person name="Mortensen U.H."/>
            <person name="Larsen T.O."/>
            <person name="Devries R.P."/>
            <person name="Grigoriev I.V."/>
            <person name="Machida M."/>
            <person name="Baker S.E."/>
            <person name="Andersen M.R."/>
        </authorList>
    </citation>
    <scope>NUCLEOTIDE SEQUENCE [LARGE SCALE GENOMIC DNA]</scope>
    <source>
        <strain evidence="8 9">IBT 18842</strain>
    </source>
</reference>
<protein>
    <recommendedName>
        <fullName evidence="7">Rhodopsin domain-containing protein</fullName>
    </recommendedName>
</protein>
<comment type="similarity">
    <text evidence="5">Belongs to the SAT4 family.</text>
</comment>
<evidence type="ECO:0000256" key="3">
    <source>
        <dbReference type="ARBA" id="ARBA00022989"/>
    </source>
</evidence>
<dbReference type="OrthoDB" id="5393606at2759"/>
<keyword evidence="4 6" id="KW-0472">Membrane</keyword>
<evidence type="ECO:0000256" key="2">
    <source>
        <dbReference type="ARBA" id="ARBA00022692"/>
    </source>
</evidence>
<dbReference type="InterPro" id="IPR049326">
    <property type="entry name" value="Rhodopsin_dom_fungi"/>
</dbReference>
<feature type="transmembrane region" description="Helical" evidence="6">
    <location>
        <begin position="181"/>
        <end position="205"/>
    </location>
</feature>
<dbReference type="InterPro" id="IPR052337">
    <property type="entry name" value="SAT4-like"/>
</dbReference>
<evidence type="ECO:0000259" key="7">
    <source>
        <dbReference type="Pfam" id="PF20684"/>
    </source>
</evidence>
<feature type="transmembrane region" description="Helical" evidence="6">
    <location>
        <begin position="49"/>
        <end position="71"/>
    </location>
</feature>
<proteinExistence type="inferred from homology"/>
<dbReference type="Proteomes" id="UP000325780">
    <property type="component" value="Unassembled WGS sequence"/>
</dbReference>
<dbReference type="PANTHER" id="PTHR33048">
    <property type="entry name" value="PTH11-LIKE INTEGRAL MEMBRANE PROTEIN (AFU_ORTHOLOGUE AFUA_5G11245)"/>
    <property type="match status" value="1"/>
</dbReference>
<keyword evidence="3 6" id="KW-1133">Transmembrane helix</keyword>
<evidence type="ECO:0000256" key="4">
    <source>
        <dbReference type="ARBA" id="ARBA00023136"/>
    </source>
</evidence>
<dbReference type="AlphaFoldDB" id="A0A5N6U895"/>
<accession>A0A5N6U895</accession>
<dbReference type="GO" id="GO:0016020">
    <property type="term" value="C:membrane"/>
    <property type="evidence" value="ECO:0007669"/>
    <property type="project" value="UniProtKB-SubCell"/>
</dbReference>
<dbReference type="PANTHER" id="PTHR33048:SF157">
    <property type="entry name" value="INTEGRAL MEMBRANE PROTEIN"/>
    <property type="match status" value="1"/>
</dbReference>
<evidence type="ECO:0000256" key="6">
    <source>
        <dbReference type="SAM" id="Phobius"/>
    </source>
</evidence>
<evidence type="ECO:0000256" key="1">
    <source>
        <dbReference type="ARBA" id="ARBA00004141"/>
    </source>
</evidence>
<evidence type="ECO:0000313" key="8">
    <source>
        <dbReference type="EMBL" id="KAE8154331.1"/>
    </source>
</evidence>
<dbReference type="Pfam" id="PF20684">
    <property type="entry name" value="Fung_rhodopsin"/>
    <property type="match status" value="1"/>
</dbReference>
<sequence length="352" mass="39790">MAYHRKLPTTSDRTGLLVMASIFCVTTITVVWLRFYARKLTRIGVGPDDWLALASMFFVLALNGIFIGGTAKGAITGHSPVVDNWPVTTPLEHLAQKYKYGFQVVEKVAFALIKLSLLFLWKRMLTSIRWFQVFCWTMIAVVTAWAISFFFATVFQCGTHWDWNWAPISWFLTECTNSLNMLTVFTATDLVTDFIIIIMPVPVIWRLHMPTRKKIGVTSIFLVGFFTIGAGIARMYIYLVTSYDKEDNPDFIADFTLFILWSEIEVNVGMIVCCMPILGPVLGRCRDYVIVLTQSMRLGYSSASNPSHKIPWRGGVHTTAGPGDRNYEDLEAQSGLTGPRILARTEISNTYE</sequence>
<keyword evidence="2 6" id="KW-0812">Transmembrane</keyword>
<comment type="subcellular location">
    <subcellularLocation>
        <location evidence="1">Membrane</location>
        <topology evidence="1">Multi-pass membrane protein</topology>
    </subcellularLocation>
</comment>
<keyword evidence="9" id="KW-1185">Reference proteome</keyword>
<evidence type="ECO:0000313" key="9">
    <source>
        <dbReference type="Proteomes" id="UP000325780"/>
    </source>
</evidence>
<feature type="transmembrane region" description="Helical" evidence="6">
    <location>
        <begin position="217"/>
        <end position="238"/>
    </location>
</feature>
<name>A0A5N6U895_ASPAV</name>
<feature type="transmembrane region" description="Helical" evidence="6">
    <location>
        <begin position="258"/>
        <end position="278"/>
    </location>
</feature>
<feature type="domain" description="Rhodopsin" evidence="7">
    <location>
        <begin position="33"/>
        <end position="282"/>
    </location>
</feature>
<feature type="transmembrane region" description="Helical" evidence="6">
    <location>
        <begin position="100"/>
        <end position="121"/>
    </location>
</feature>
<dbReference type="EMBL" id="ML742030">
    <property type="protein sequence ID" value="KAE8154331.1"/>
    <property type="molecule type" value="Genomic_DNA"/>
</dbReference>
<gene>
    <name evidence="8" type="ORF">BDV25DRAFT_126613</name>
</gene>
<organism evidence="8 9">
    <name type="scientific">Aspergillus avenaceus</name>
    <dbReference type="NCBI Taxonomy" id="36643"/>
    <lineage>
        <taxon>Eukaryota</taxon>
        <taxon>Fungi</taxon>
        <taxon>Dikarya</taxon>
        <taxon>Ascomycota</taxon>
        <taxon>Pezizomycotina</taxon>
        <taxon>Eurotiomycetes</taxon>
        <taxon>Eurotiomycetidae</taxon>
        <taxon>Eurotiales</taxon>
        <taxon>Aspergillaceae</taxon>
        <taxon>Aspergillus</taxon>
        <taxon>Aspergillus subgen. Circumdati</taxon>
    </lineage>
</organism>
<feature type="transmembrane region" description="Helical" evidence="6">
    <location>
        <begin position="16"/>
        <end position="37"/>
    </location>
</feature>
<evidence type="ECO:0000256" key="5">
    <source>
        <dbReference type="ARBA" id="ARBA00038359"/>
    </source>
</evidence>
<feature type="transmembrane region" description="Helical" evidence="6">
    <location>
        <begin position="133"/>
        <end position="161"/>
    </location>
</feature>